<keyword evidence="7" id="KW-1185">Reference proteome</keyword>
<reference evidence="6 7" key="1">
    <citation type="submission" date="2020-07" db="EMBL/GenBank/DDBJ databases">
        <title>Transfer of Campylobacter canadensis to the novel genus Avispirillum gen. nov., that also includes two novel species recovered from migratory waterfowl: Avispirillum anseris sp. nov. and Avispirillum brantae sp. nov.</title>
        <authorList>
            <person name="Miller W.G."/>
            <person name="Chapman M.H."/>
            <person name="Yee E."/>
            <person name="Inglis G.D."/>
        </authorList>
    </citation>
    <scope>NUCLEOTIDE SEQUENCE [LARGE SCALE GENOMIC DNA]</scope>
    <source>
        <strain evidence="6 7">L283</strain>
    </source>
</reference>
<dbReference type="InterPro" id="IPR017871">
    <property type="entry name" value="ABC_transporter-like_CS"/>
</dbReference>
<feature type="domain" description="ABC transporter" evidence="5">
    <location>
        <begin position="2"/>
        <end position="232"/>
    </location>
</feature>
<dbReference type="InterPro" id="IPR027417">
    <property type="entry name" value="P-loop_NTPase"/>
</dbReference>
<dbReference type="GO" id="GO:0005524">
    <property type="term" value="F:ATP binding"/>
    <property type="evidence" value="ECO:0007669"/>
    <property type="project" value="UniProtKB-KW"/>
</dbReference>
<dbReference type="Proteomes" id="UP000786183">
    <property type="component" value="Unassembled WGS sequence"/>
</dbReference>
<evidence type="ECO:0000256" key="1">
    <source>
        <dbReference type="ARBA" id="ARBA00005417"/>
    </source>
</evidence>
<gene>
    <name evidence="6" type="ORF">AVCANL283_00055</name>
</gene>
<dbReference type="InterPro" id="IPR050153">
    <property type="entry name" value="Metal_Ion_Import_ABC"/>
</dbReference>
<proteinExistence type="inferred from homology"/>
<accession>A0ABS7WPQ5</accession>
<comment type="similarity">
    <text evidence="1">Belongs to the ABC transporter superfamily.</text>
</comment>
<comment type="caution">
    <text evidence="6">The sequence shown here is derived from an EMBL/GenBank/DDBJ whole genome shotgun (WGS) entry which is preliminary data.</text>
</comment>
<dbReference type="PROSITE" id="PS00211">
    <property type="entry name" value="ABC_TRANSPORTER_1"/>
    <property type="match status" value="1"/>
</dbReference>
<dbReference type="InterPro" id="IPR003593">
    <property type="entry name" value="AAA+_ATPase"/>
</dbReference>
<dbReference type="Gene3D" id="3.40.50.300">
    <property type="entry name" value="P-loop containing nucleotide triphosphate hydrolases"/>
    <property type="match status" value="1"/>
</dbReference>
<evidence type="ECO:0000313" key="7">
    <source>
        <dbReference type="Proteomes" id="UP000786183"/>
    </source>
</evidence>
<name>A0ABS7WPQ5_9BACT</name>
<evidence type="ECO:0000259" key="5">
    <source>
        <dbReference type="PROSITE" id="PS50893"/>
    </source>
</evidence>
<dbReference type="PANTHER" id="PTHR42734:SF6">
    <property type="entry name" value="MOLYBDATE IMPORT ATP-BINDING PROTEIN MOLC"/>
    <property type="match status" value="1"/>
</dbReference>
<dbReference type="InterPro" id="IPR003439">
    <property type="entry name" value="ABC_transporter-like_ATP-bd"/>
</dbReference>
<dbReference type="EMBL" id="JACGBB010000001">
    <property type="protein sequence ID" value="MBZ7986503.1"/>
    <property type="molecule type" value="Genomic_DNA"/>
</dbReference>
<dbReference type="RefSeq" id="WP_224325055.1">
    <property type="nucleotide sequence ID" value="NZ_JACGBB010000001.1"/>
</dbReference>
<evidence type="ECO:0000256" key="4">
    <source>
        <dbReference type="ARBA" id="ARBA00022840"/>
    </source>
</evidence>
<keyword evidence="4 6" id="KW-0067">ATP-binding</keyword>
<dbReference type="SUPFAM" id="SSF52540">
    <property type="entry name" value="P-loop containing nucleoside triphosphate hydrolases"/>
    <property type="match status" value="1"/>
</dbReference>
<dbReference type="Pfam" id="PF00005">
    <property type="entry name" value="ABC_tran"/>
    <property type="match status" value="1"/>
</dbReference>
<sequence>MLEINNLSIYKSRKSILENISLKLEEGKIYAIAGPNGVGKSTLLDCIFGLIKSENISFNKETQKNLKKWQENIGYMLQHFHTHVDLSVLEVVLLGAYANLSLNIDKQIIDEALGLLDRFAIANKANENIQSLSGGQRQMVAFAQVLLKNPKILLLDEPVSALDLKHQCILLEALQKITKERRLLSIVVLHDLNLASLFCDEVILLKDKKLFAKGDAKTILTKDLIKNIYEVDSCIYKINDKNFAQILGSITKKIN</sequence>
<organism evidence="6 7">
    <name type="scientific">Campylobacter canadensis</name>
    <dbReference type="NCBI Taxonomy" id="449520"/>
    <lineage>
        <taxon>Bacteria</taxon>
        <taxon>Pseudomonadati</taxon>
        <taxon>Campylobacterota</taxon>
        <taxon>Epsilonproteobacteria</taxon>
        <taxon>Campylobacterales</taxon>
        <taxon>Campylobacteraceae</taxon>
        <taxon>Campylobacter</taxon>
    </lineage>
</organism>
<evidence type="ECO:0000313" key="6">
    <source>
        <dbReference type="EMBL" id="MBZ7986503.1"/>
    </source>
</evidence>
<evidence type="ECO:0000256" key="2">
    <source>
        <dbReference type="ARBA" id="ARBA00022448"/>
    </source>
</evidence>
<evidence type="ECO:0000256" key="3">
    <source>
        <dbReference type="ARBA" id="ARBA00022741"/>
    </source>
</evidence>
<dbReference type="PROSITE" id="PS50893">
    <property type="entry name" value="ABC_TRANSPORTER_2"/>
    <property type="match status" value="1"/>
</dbReference>
<dbReference type="SMART" id="SM00382">
    <property type="entry name" value="AAA"/>
    <property type="match status" value="1"/>
</dbReference>
<keyword evidence="3" id="KW-0547">Nucleotide-binding</keyword>
<dbReference type="PANTHER" id="PTHR42734">
    <property type="entry name" value="METAL TRANSPORT SYSTEM ATP-BINDING PROTEIN TM_0124-RELATED"/>
    <property type="match status" value="1"/>
</dbReference>
<keyword evidence="2" id="KW-0813">Transport</keyword>
<protein>
    <submittedName>
        <fullName evidence="6">ABC transporter ATP-binding protein</fullName>
    </submittedName>
</protein>